<reference evidence="2" key="2">
    <citation type="submission" date="2019-12" db="EMBL/GenBank/DDBJ databases">
        <authorList>
            <person name="Cremers G."/>
        </authorList>
    </citation>
    <scope>NUCLEOTIDE SEQUENCE</scope>
    <source>
        <strain evidence="2">Mbul2</strain>
        <plasmid evidence="2">1</plasmid>
    </source>
</reference>
<dbReference type="EMBL" id="BPQF01000014">
    <property type="protein sequence ID" value="GJD40564.1"/>
    <property type="molecule type" value="Genomic_DNA"/>
</dbReference>
<geneLocation type="plasmid" evidence="2">
    <name>1</name>
</geneLocation>
<protein>
    <submittedName>
        <fullName evidence="2">Uncharacterized protein</fullName>
    </submittedName>
</protein>
<organism evidence="2">
    <name type="scientific">Methylobacterium bullatum</name>
    <dbReference type="NCBI Taxonomy" id="570505"/>
    <lineage>
        <taxon>Bacteria</taxon>
        <taxon>Pseudomonadati</taxon>
        <taxon>Pseudomonadota</taxon>
        <taxon>Alphaproteobacteria</taxon>
        <taxon>Hyphomicrobiales</taxon>
        <taxon>Methylobacteriaceae</taxon>
        <taxon>Methylobacterium</taxon>
    </lineage>
</organism>
<sequence>MRSTLPTDRAFISAVPAASTHSWRAMGCRAGIALALLASTAAGARAASFEFVPAPQIDLNRVYRVDKVTGEVTSCQYGLREGAVGSVGLTVCYGSGEGASAQAPSEYGLVASRHTREAGVFRVNYRTGEMSICYVQLQKEAVVCTAQANPAASGPEEAVATGQAPGRAGPSATPPQNTRP</sequence>
<dbReference type="EMBL" id="LR743510">
    <property type="protein sequence ID" value="CAA2136371.1"/>
    <property type="molecule type" value="Genomic_DNA"/>
</dbReference>
<proteinExistence type="predicted"/>
<dbReference type="Proteomes" id="UP001055307">
    <property type="component" value="Unassembled WGS sequence"/>
</dbReference>
<keyword evidence="2" id="KW-0614">Plasmid</keyword>
<reference evidence="3" key="1">
    <citation type="journal article" date="2016" name="Front. Microbiol.">
        <title>Genome Sequence of the Piezophilic, Mesophilic Sulfate-Reducing Bacterium Desulfovibrio indicus J2T.</title>
        <authorList>
            <person name="Cao J."/>
            <person name="Maignien L."/>
            <person name="Shao Z."/>
            <person name="Alain K."/>
            <person name="Jebbar M."/>
        </authorList>
    </citation>
    <scope>NUCLEOTIDE SEQUENCE</scope>
    <source>
        <strain evidence="3">DSM 21893</strain>
    </source>
</reference>
<evidence type="ECO:0000313" key="2">
    <source>
        <dbReference type="EMBL" id="CAA2136371.1"/>
    </source>
</evidence>
<evidence type="ECO:0000313" key="3">
    <source>
        <dbReference type="EMBL" id="GJD40564.1"/>
    </source>
</evidence>
<keyword evidence="4" id="KW-1185">Reference proteome</keyword>
<feature type="region of interest" description="Disordered" evidence="1">
    <location>
        <begin position="153"/>
        <end position="180"/>
    </location>
</feature>
<evidence type="ECO:0000313" key="4">
    <source>
        <dbReference type="Proteomes" id="UP001055307"/>
    </source>
</evidence>
<accession>A0A679JA65</accession>
<dbReference type="AlphaFoldDB" id="A0A679JA65"/>
<gene>
    <name evidence="2" type="ORF">MBLL_00085</name>
    <name evidence="3" type="ORF">OICFNHDK_3036</name>
</gene>
<evidence type="ECO:0000256" key="1">
    <source>
        <dbReference type="SAM" id="MobiDB-lite"/>
    </source>
</evidence>
<name>A0A679JA65_9HYPH</name>
<reference evidence="3" key="3">
    <citation type="submission" date="2021-08" db="EMBL/GenBank/DDBJ databases">
        <authorList>
            <person name="Tani A."/>
            <person name="Ola A."/>
            <person name="Ogura Y."/>
            <person name="Katsura K."/>
            <person name="Hayashi T."/>
        </authorList>
    </citation>
    <scope>NUCLEOTIDE SEQUENCE</scope>
    <source>
        <strain evidence="3">DSM 21893</strain>
    </source>
</reference>